<dbReference type="InterPro" id="IPR004147">
    <property type="entry name" value="ABC1_dom"/>
</dbReference>
<accession>A0A5K0U9L7</accession>
<dbReference type="Pfam" id="PF03109">
    <property type="entry name" value="ABC1"/>
    <property type="match status" value="1"/>
</dbReference>
<dbReference type="Proteomes" id="UP000594342">
    <property type="component" value="Unassembled WGS sequence"/>
</dbReference>
<dbReference type="SUPFAM" id="SSF56112">
    <property type="entry name" value="Protein kinase-like (PK-like)"/>
    <property type="match status" value="1"/>
</dbReference>
<evidence type="ECO:0000259" key="1">
    <source>
        <dbReference type="Pfam" id="PF03109"/>
    </source>
</evidence>
<comment type="caution">
    <text evidence="2">The sequence shown here is derived from an EMBL/GenBank/DDBJ whole genome shotgun (WGS) entry which is preliminary data.</text>
</comment>
<dbReference type="InterPro" id="IPR011009">
    <property type="entry name" value="Kinase-like_dom_sf"/>
</dbReference>
<name>A0A5K0U9L7_9VIRU</name>
<reference evidence="2 3" key="1">
    <citation type="submission" date="2018-10" db="EMBL/GenBank/DDBJ databases">
        <authorList>
            <consortium name="IHU Genomes"/>
        </authorList>
    </citation>
    <scope>NUCLEOTIDE SEQUENCE [LARGE SCALE GENOMIC DNA]</scope>
    <source>
        <strain evidence="2 3">A1</strain>
    </source>
</reference>
<keyword evidence="3" id="KW-1185">Reference proteome</keyword>
<dbReference type="Gene3D" id="1.10.510.10">
    <property type="entry name" value="Transferase(Phosphotransferase) domain 1"/>
    <property type="match status" value="1"/>
</dbReference>
<protein>
    <recommendedName>
        <fullName evidence="1">ABC1 atypical kinase-like domain-containing protein</fullName>
    </recommendedName>
</protein>
<evidence type="ECO:0000313" key="3">
    <source>
        <dbReference type="Proteomes" id="UP000594342"/>
    </source>
</evidence>
<organism evidence="2 3">
    <name type="scientific">Yasminevirus sp. GU-2018</name>
    <dbReference type="NCBI Taxonomy" id="2420051"/>
    <lineage>
        <taxon>Viruses</taxon>
        <taxon>Varidnaviria</taxon>
        <taxon>Bamfordvirae</taxon>
        <taxon>Nucleocytoviricota</taxon>
        <taxon>Megaviricetes</taxon>
        <taxon>Imitervirales</taxon>
        <taxon>Mimiviridae</taxon>
        <taxon>Klosneuvirinae</taxon>
        <taxon>Yasminevirus</taxon>
        <taxon>Yasminevirus saudimassiliense</taxon>
    </lineage>
</organism>
<feature type="domain" description="ABC1 atypical kinase-like" evidence="1">
    <location>
        <begin position="417"/>
        <end position="576"/>
    </location>
</feature>
<proteinExistence type="predicted"/>
<dbReference type="EMBL" id="UPSH01000001">
    <property type="protein sequence ID" value="VBB18708.1"/>
    <property type="molecule type" value="Genomic_DNA"/>
</dbReference>
<gene>
    <name evidence="2" type="ORF">YASMINEVIRUS_1240</name>
</gene>
<sequence length="816" mass="92471">MSCLDVVNNLVDAVSGVNTEITVHMTNEGVRYDDACIRPDITFDFFFTSLKSKWERTINDYINKPEKCPSNMQSILLLYEVASKLNTGLGGQGTDVVNRLGSMTPQQLEQMAYDKVVDKALDILKGTSANTFIMEKDMVKTLKNLASILGDNCQCQMIDIFTFVMNKYKTRYAKKLEGKTREESISIIRQDYEYIKNTVMMFGSTFNIDKTGTTESGGVSLSMNFSIESELDKLIPNELGTMKVFFIKVIARYFNNLHPIIWAQIFKGLMGNIFNDLPMTPAELFSFVSKYLLLNAGPFVLKILQMIRPILSDELASKYNLTKLTYPLLEKNQVDIILKKVVKDYDMLKITYNKSASVGHVCIGYDVRRPNDKFVIKIVKPLAIAQSCWEYQVLHDLFEKGSCEDSFIKNTLRSNGREMNVANEIANLERGNKHYTTDYNTEFGLDIDAKLTTIAHLPGVVNDSAWFALAMTLAPGIPLADLVESKMLEADTKFRAHLHRCLDLLVVKFFYVLISQGFYHGDLHAGNVFYSFAKRQLTMIDFGAMGDIDLFANDDTTTNLLMIIIMSINYDYDGILDLLTDVLNSRCTSDKESFISKDTEAYREVKKELVAHRIKNMVNADKEKKKATKYLEDLDSDHRLSAEAIPDTLSTLKPDSEVEDREPSIYDDLDRVPESKETVVENRDILPVFTEILGDSESISFAGVMQIIVKFYAKSGVNIAIKFAELNELQKAYALLLGVLAKTGYNSYRMGMAIRSGVLSWGHLPKLLNVATTVGVVKSYWDESSKYKSLMSTIEEERASYLLKKQQRNERLAKRR</sequence>
<evidence type="ECO:0000313" key="2">
    <source>
        <dbReference type="EMBL" id="VBB18708.1"/>
    </source>
</evidence>